<evidence type="ECO:0000256" key="10">
    <source>
        <dbReference type="SAM" id="Phobius"/>
    </source>
</evidence>
<dbReference type="GO" id="GO:0005737">
    <property type="term" value="C:cytoplasm"/>
    <property type="evidence" value="ECO:0007669"/>
    <property type="project" value="UniProtKB-ARBA"/>
</dbReference>
<dbReference type="PANTHER" id="PTHR45701">
    <property type="entry name" value="SYNAPTOBREVIN FAMILY MEMBER"/>
    <property type="match status" value="1"/>
</dbReference>
<dbReference type="CDD" id="cd15874">
    <property type="entry name" value="R-SNARE_Snc1"/>
    <property type="match status" value="1"/>
</dbReference>
<protein>
    <recommendedName>
        <fullName evidence="11">V-SNARE coiled-coil homology domain-containing protein</fullName>
    </recommendedName>
</protein>
<name>A0AAJ8ME78_9TREE</name>
<organism evidence="12 13">
    <name type="scientific">Kwoniella dejecticola CBS 10117</name>
    <dbReference type="NCBI Taxonomy" id="1296121"/>
    <lineage>
        <taxon>Eukaryota</taxon>
        <taxon>Fungi</taxon>
        <taxon>Dikarya</taxon>
        <taxon>Basidiomycota</taxon>
        <taxon>Agaricomycotina</taxon>
        <taxon>Tremellomycetes</taxon>
        <taxon>Tremellales</taxon>
        <taxon>Cryptococcaceae</taxon>
        <taxon>Kwoniella</taxon>
    </lineage>
</organism>
<sequence length="182" mass="19866">MVHSLQLADRSEYPYNNIDSSYIDLPHLLAISNQVKSSKLAIPTFTTLTHTNIDTNTRTMSAEPYDPYIPAGSSAPQPAAGAGGSGAQGGGQQNKKIAAIQQQIDETVNTMHDNIQRVAERGERLDALQDKTDTLAVSAQGFRRGANRVRKQMWWKDMKMRIIIGVGIAVLIIIIVVPIVKA</sequence>
<evidence type="ECO:0000259" key="11">
    <source>
        <dbReference type="PROSITE" id="PS50892"/>
    </source>
</evidence>
<evidence type="ECO:0000313" key="13">
    <source>
        <dbReference type="Proteomes" id="UP000078595"/>
    </source>
</evidence>
<evidence type="ECO:0000256" key="2">
    <source>
        <dbReference type="ARBA" id="ARBA00022448"/>
    </source>
</evidence>
<feature type="transmembrane region" description="Helical" evidence="10">
    <location>
        <begin position="160"/>
        <end position="180"/>
    </location>
</feature>
<dbReference type="EMBL" id="CP144530">
    <property type="protein sequence ID" value="WWC57787.1"/>
    <property type="molecule type" value="Genomic_DNA"/>
</dbReference>
<dbReference type="GeneID" id="28964021"/>
<evidence type="ECO:0000256" key="1">
    <source>
        <dbReference type="ARBA" id="ARBA00008025"/>
    </source>
</evidence>
<keyword evidence="2" id="KW-0813">Transport</keyword>
<dbReference type="FunFam" id="1.20.5.110:FF:000004">
    <property type="entry name" value="Vesicle-associated membrane protein 7"/>
    <property type="match status" value="1"/>
</dbReference>
<keyword evidence="13" id="KW-1185">Reference proteome</keyword>
<evidence type="ECO:0000256" key="8">
    <source>
        <dbReference type="PROSITE-ProRule" id="PRU00290"/>
    </source>
</evidence>
<dbReference type="PROSITE" id="PS50892">
    <property type="entry name" value="V_SNARE"/>
    <property type="match status" value="1"/>
</dbReference>
<dbReference type="Gene3D" id="1.20.5.110">
    <property type="match status" value="1"/>
</dbReference>
<gene>
    <name evidence="12" type="ORF">I303_100322</name>
</gene>
<dbReference type="PRINTS" id="PR00219">
    <property type="entry name" value="SYNAPTOBREVN"/>
</dbReference>
<dbReference type="GO" id="GO:0016020">
    <property type="term" value="C:membrane"/>
    <property type="evidence" value="ECO:0007669"/>
    <property type="project" value="InterPro"/>
</dbReference>
<evidence type="ECO:0000256" key="6">
    <source>
        <dbReference type="ARBA" id="ARBA00023136"/>
    </source>
</evidence>
<evidence type="ECO:0000256" key="7">
    <source>
        <dbReference type="ARBA" id="ARBA00046280"/>
    </source>
</evidence>
<feature type="domain" description="V-SNARE coiled-coil homology" evidence="11">
    <location>
        <begin position="96"/>
        <end position="156"/>
    </location>
</feature>
<evidence type="ECO:0000256" key="9">
    <source>
        <dbReference type="SAM" id="MobiDB-lite"/>
    </source>
</evidence>
<dbReference type="InterPro" id="IPR042855">
    <property type="entry name" value="V_SNARE_CC"/>
</dbReference>
<keyword evidence="5 10" id="KW-1133">Transmembrane helix</keyword>
<dbReference type="Proteomes" id="UP000078595">
    <property type="component" value="Chromosome 1"/>
</dbReference>
<accession>A0AAJ8ME78</accession>
<dbReference type="KEGG" id="kdj:28964021"/>
<reference evidence="12" key="1">
    <citation type="submission" date="2013-07" db="EMBL/GenBank/DDBJ databases">
        <authorList>
            <consortium name="The Broad Institute Genome Sequencing Platform"/>
            <person name="Cuomo C."/>
            <person name="Litvintseva A."/>
            <person name="Chen Y."/>
            <person name="Heitman J."/>
            <person name="Sun S."/>
            <person name="Springer D."/>
            <person name="Dromer F."/>
            <person name="Young S.K."/>
            <person name="Zeng Q."/>
            <person name="Gargeya S."/>
            <person name="Fitzgerald M."/>
            <person name="Abouelleil A."/>
            <person name="Alvarado L."/>
            <person name="Berlin A.M."/>
            <person name="Chapman S.B."/>
            <person name="Dewar J."/>
            <person name="Goldberg J."/>
            <person name="Griggs A."/>
            <person name="Gujja S."/>
            <person name="Hansen M."/>
            <person name="Howarth C."/>
            <person name="Imamovic A."/>
            <person name="Larimer J."/>
            <person name="McCowan C."/>
            <person name="Murphy C."/>
            <person name="Pearson M."/>
            <person name="Priest M."/>
            <person name="Roberts A."/>
            <person name="Saif S."/>
            <person name="Shea T."/>
            <person name="Sykes S."/>
            <person name="Wortman J."/>
            <person name="Nusbaum C."/>
            <person name="Birren B."/>
        </authorList>
    </citation>
    <scope>NUCLEOTIDE SEQUENCE</scope>
    <source>
        <strain evidence="12">CBS 10117</strain>
    </source>
</reference>
<evidence type="ECO:0000313" key="12">
    <source>
        <dbReference type="EMBL" id="WWC57787.1"/>
    </source>
</evidence>
<evidence type="ECO:0000256" key="3">
    <source>
        <dbReference type="ARBA" id="ARBA00022692"/>
    </source>
</evidence>
<dbReference type="GO" id="GO:0016192">
    <property type="term" value="P:vesicle-mediated transport"/>
    <property type="evidence" value="ECO:0007669"/>
    <property type="project" value="InterPro"/>
</dbReference>
<evidence type="ECO:0000256" key="4">
    <source>
        <dbReference type="ARBA" id="ARBA00022927"/>
    </source>
</evidence>
<reference evidence="12" key="2">
    <citation type="submission" date="2024-02" db="EMBL/GenBank/DDBJ databases">
        <title>Comparative genomics of Cryptococcus and Kwoniella reveals pathogenesis evolution and contrasting modes of karyotype evolution via chromosome fusion or intercentromeric recombination.</title>
        <authorList>
            <person name="Coelho M.A."/>
            <person name="David-Palma M."/>
            <person name="Shea T."/>
            <person name="Bowers K."/>
            <person name="McGinley-Smith S."/>
            <person name="Mohammad A.W."/>
            <person name="Gnirke A."/>
            <person name="Yurkov A.M."/>
            <person name="Nowrousian M."/>
            <person name="Sun S."/>
            <person name="Cuomo C.A."/>
            <person name="Heitman J."/>
        </authorList>
    </citation>
    <scope>NUCLEOTIDE SEQUENCE</scope>
    <source>
        <strain evidence="12">CBS 10117</strain>
    </source>
</reference>
<keyword evidence="4" id="KW-0653">Protein transport</keyword>
<keyword evidence="8" id="KW-0175">Coiled coil</keyword>
<dbReference type="SUPFAM" id="SSF58038">
    <property type="entry name" value="SNARE fusion complex"/>
    <property type="match status" value="1"/>
</dbReference>
<evidence type="ECO:0000256" key="5">
    <source>
        <dbReference type="ARBA" id="ARBA00022989"/>
    </source>
</evidence>
<keyword evidence="3 10" id="KW-0812">Transmembrane</keyword>
<dbReference type="AlphaFoldDB" id="A0AAJ8ME78"/>
<feature type="compositionally biased region" description="Gly residues" evidence="9">
    <location>
        <begin position="81"/>
        <end position="92"/>
    </location>
</feature>
<feature type="region of interest" description="Disordered" evidence="9">
    <location>
        <begin position="67"/>
        <end position="95"/>
    </location>
</feature>
<dbReference type="InterPro" id="IPR001388">
    <property type="entry name" value="Synaptobrevin-like"/>
</dbReference>
<dbReference type="Pfam" id="PF00957">
    <property type="entry name" value="Synaptobrevin"/>
    <property type="match status" value="1"/>
</dbReference>
<keyword evidence="6 10" id="KW-0472">Membrane</keyword>
<proteinExistence type="inferred from homology"/>
<comment type="subcellular location">
    <subcellularLocation>
        <location evidence="7">Endomembrane system</location>
        <topology evidence="7">Single-pass type IV membrane protein</topology>
    </subcellularLocation>
</comment>
<dbReference type="RefSeq" id="XP_018266347.2">
    <property type="nucleotide sequence ID" value="XM_018403693.2"/>
</dbReference>
<dbReference type="InterPro" id="IPR016444">
    <property type="entry name" value="Synaptobrevin/VAMP"/>
</dbReference>
<dbReference type="GO" id="GO:0012505">
    <property type="term" value="C:endomembrane system"/>
    <property type="evidence" value="ECO:0007669"/>
    <property type="project" value="UniProtKB-SubCell"/>
</dbReference>
<feature type="compositionally biased region" description="Low complexity" evidence="9">
    <location>
        <begin position="70"/>
        <end position="80"/>
    </location>
</feature>
<dbReference type="GO" id="GO:0015031">
    <property type="term" value="P:protein transport"/>
    <property type="evidence" value="ECO:0007669"/>
    <property type="project" value="UniProtKB-KW"/>
</dbReference>
<comment type="similarity">
    <text evidence="1">Belongs to the synaptobrevin family.</text>
</comment>